<dbReference type="InterPro" id="IPR006202">
    <property type="entry name" value="Neur_chan_lig-bd"/>
</dbReference>
<protein>
    <submittedName>
        <fullName evidence="1">Uncharacterized protein</fullName>
    </submittedName>
</protein>
<dbReference type="AlphaFoldDB" id="A0A8J1TYN5"/>
<dbReference type="GO" id="GO:0016020">
    <property type="term" value="C:membrane"/>
    <property type="evidence" value="ECO:0007669"/>
    <property type="project" value="InterPro"/>
</dbReference>
<name>A0A8J1TYN5_OWEFU</name>
<accession>A0A8J1TYN5</accession>
<dbReference type="InterPro" id="IPR036734">
    <property type="entry name" value="Neur_chan_lig-bd_sf"/>
</dbReference>
<evidence type="ECO:0000313" key="1">
    <source>
        <dbReference type="EMBL" id="CAH1796943.1"/>
    </source>
</evidence>
<dbReference type="CDD" id="cd18997">
    <property type="entry name" value="LGIC_ECD_nAChR"/>
    <property type="match status" value="1"/>
</dbReference>
<dbReference type="OrthoDB" id="410315at2759"/>
<dbReference type="InterPro" id="IPR006201">
    <property type="entry name" value="Neur_channel"/>
</dbReference>
<dbReference type="Proteomes" id="UP000749559">
    <property type="component" value="Unassembled WGS sequence"/>
</dbReference>
<dbReference type="EMBL" id="CAIIXF020000010">
    <property type="protein sequence ID" value="CAH1796943.1"/>
    <property type="molecule type" value="Genomic_DNA"/>
</dbReference>
<proteinExistence type="predicted"/>
<sequence length="263" mass="30211">MKLYMLFVICLVLCLITESLDAKKNKEKKMKKKMRKKNKMSKTKATAKGDMPRLRLQYLVDRLPSKDIIPILNETAAVEVKFGISLQNVLELDSSLIKAVIWLTFSWKNEFLQWDPRDYGGINIIRVPENKIWTPDVELFNSVRKADMIYDVLTVVSSDGSVTWIPSMAITASCKRLKKTANGRCKINCPLKFGSWTYDGNRLNLTSNSDTVDVSSYVENEDWELVENTQKRHSLSYECCPEPYVDVTGNLTFVEKDDRSDED</sequence>
<dbReference type="Gene3D" id="2.70.170.10">
    <property type="entry name" value="Neurotransmitter-gated ion-channel ligand-binding domain"/>
    <property type="match status" value="1"/>
</dbReference>
<dbReference type="Pfam" id="PF02931">
    <property type="entry name" value="Neur_chan_LBD"/>
    <property type="match status" value="1"/>
</dbReference>
<comment type="caution">
    <text evidence="1">The sequence shown here is derived from an EMBL/GenBank/DDBJ whole genome shotgun (WGS) entry which is preliminary data.</text>
</comment>
<evidence type="ECO:0000313" key="2">
    <source>
        <dbReference type="Proteomes" id="UP000749559"/>
    </source>
</evidence>
<organism evidence="1 2">
    <name type="scientific">Owenia fusiformis</name>
    <name type="common">Polychaete worm</name>
    <dbReference type="NCBI Taxonomy" id="6347"/>
    <lineage>
        <taxon>Eukaryota</taxon>
        <taxon>Metazoa</taxon>
        <taxon>Spiralia</taxon>
        <taxon>Lophotrochozoa</taxon>
        <taxon>Annelida</taxon>
        <taxon>Polychaeta</taxon>
        <taxon>Sedentaria</taxon>
        <taxon>Canalipalpata</taxon>
        <taxon>Sabellida</taxon>
        <taxon>Oweniida</taxon>
        <taxon>Oweniidae</taxon>
        <taxon>Owenia</taxon>
    </lineage>
</organism>
<dbReference type="PANTHER" id="PTHR18945">
    <property type="entry name" value="NEUROTRANSMITTER GATED ION CHANNEL"/>
    <property type="match status" value="1"/>
</dbReference>
<dbReference type="FunFam" id="2.70.170.10:FF:000028">
    <property type="entry name" value="AcetylCholine Receptor"/>
    <property type="match status" value="1"/>
</dbReference>
<keyword evidence="2" id="KW-1185">Reference proteome</keyword>
<dbReference type="SUPFAM" id="SSF63712">
    <property type="entry name" value="Nicotinic receptor ligand binding domain-like"/>
    <property type="match status" value="1"/>
</dbReference>
<dbReference type="GO" id="GO:0004888">
    <property type="term" value="F:transmembrane signaling receptor activity"/>
    <property type="evidence" value="ECO:0007669"/>
    <property type="project" value="InterPro"/>
</dbReference>
<reference evidence="1" key="1">
    <citation type="submission" date="2022-03" db="EMBL/GenBank/DDBJ databases">
        <authorList>
            <person name="Martin C."/>
        </authorList>
    </citation>
    <scope>NUCLEOTIDE SEQUENCE</scope>
</reference>
<gene>
    <name evidence="1" type="ORF">OFUS_LOCUS21298</name>
</gene>
<dbReference type="GO" id="GO:0005230">
    <property type="term" value="F:extracellular ligand-gated monoatomic ion channel activity"/>
    <property type="evidence" value="ECO:0007669"/>
    <property type="project" value="InterPro"/>
</dbReference>